<evidence type="ECO:0000313" key="1">
    <source>
        <dbReference type="EMBL" id="GAJ07781.1"/>
    </source>
</evidence>
<name>X1V6A8_9ZZZZ</name>
<proteinExistence type="predicted"/>
<sequence length="48" mass="5085">MTLSQTPETFASNLTRGLVLDKLADKGGVGRQWAKDLRTPTGGVRGSP</sequence>
<gene>
    <name evidence="1" type="ORF">S12H4_50664</name>
</gene>
<dbReference type="EMBL" id="BARW01031933">
    <property type="protein sequence ID" value="GAJ07781.1"/>
    <property type="molecule type" value="Genomic_DNA"/>
</dbReference>
<comment type="caution">
    <text evidence="1">The sequence shown here is derived from an EMBL/GenBank/DDBJ whole genome shotgun (WGS) entry which is preliminary data.</text>
</comment>
<dbReference type="AlphaFoldDB" id="X1V6A8"/>
<organism evidence="1">
    <name type="scientific">marine sediment metagenome</name>
    <dbReference type="NCBI Taxonomy" id="412755"/>
    <lineage>
        <taxon>unclassified sequences</taxon>
        <taxon>metagenomes</taxon>
        <taxon>ecological metagenomes</taxon>
    </lineage>
</organism>
<feature type="non-terminal residue" evidence="1">
    <location>
        <position position="48"/>
    </location>
</feature>
<accession>X1V6A8</accession>
<protein>
    <submittedName>
        <fullName evidence="1">Uncharacterized protein</fullName>
    </submittedName>
</protein>
<reference evidence="1" key="1">
    <citation type="journal article" date="2014" name="Front. Microbiol.">
        <title>High frequency of phylogenetically diverse reductive dehalogenase-homologous genes in deep subseafloor sedimentary metagenomes.</title>
        <authorList>
            <person name="Kawai M."/>
            <person name="Futagami T."/>
            <person name="Toyoda A."/>
            <person name="Takaki Y."/>
            <person name="Nishi S."/>
            <person name="Hori S."/>
            <person name="Arai W."/>
            <person name="Tsubouchi T."/>
            <person name="Morono Y."/>
            <person name="Uchiyama I."/>
            <person name="Ito T."/>
            <person name="Fujiyama A."/>
            <person name="Inagaki F."/>
            <person name="Takami H."/>
        </authorList>
    </citation>
    <scope>NUCLEOTIDE SEQUENCE</scope>
    <source>
        <strain evidence="1">Expedition CK06-06</strain>
    </source>
</reference>